<evidence type="ECO:0000256" key="2">
    <source>
        <dbReference type="ARBA" id="ARBA00022837"/>
    </source>
</evidence>
<dbReference type="STRING" id="1890364.A0A2P6NCR0"/>
<dbReference type="InterPro" id="IPR029063">
    <property type="entry name" value="SAM-dependent_MTases_sf"/>
</dbReference>
<dbReference type="GO" id="GO:0005509">
    <property type="term" value="F:calcium ion binding"/>
    <property type="evidence" value="ECO:0007669"/>
    <property type="project" value="InterPro"/>
</dbReference>
<comment type="caution">
    <text evidence="9">The sequence shown here is derived from an EMBL/GenBank/DDBJ whole genome shotgun (WGS) entry which is preliminary data.</text>
</comment>
<dbReference type="PRINTS" id="PR00401">
    <property type="entry name" value="SH2DOMAIN"/>
</dbReference>
<dbReference type="GO" id="GO:0005085">
    <property type="term" value="F:guanyl-nucleotide exchange factor activity"/>
    <property type="evidence" value="ECO:0007669"/>
    <property type="project" value="InterPro"/>
</dbReference>
<gene>
    <name evidence="9" type="ORF">PROFUN_10822</name>
</gene>
<dbReference type="InterPro" id="IPR024159">
    <property type="entry name" value="Cbl_PTB"/>
</dbReference>
<evidence type="ECO:0000256" key="4">
    <source>
        <dbReference type="PROSITE-ProRule" id="PRU00191"/>
    </source>
</evidence>
<dbReference type="SUPFAM" id="SSF53335">
    <property type="entry name" value="S-adenosyl-L-methionine-dependent methyltransferases"/>
    <property type="match status" value="1"/>
</dbReference>
<evidence type="ECO:0000259" key="5">
    <source>
        <dbReference type="PROSITE" id="PS50001"/>
    </source>
</evidence>
<keyword evidence="3 4" id="KW-0727">SH2 domain</keyword>
<dbReference type="Proteomes" id="UP000241769">
    <property type="component" value="Unassembled WGS sequence"/>
</dbReference>
<dbReference type="InterPro" id="IPR051092">
    <property type="entry name" value="FYVE_RhoGEF_PH"/>
</dbReference>
<dbReference type="InterPro" id="IPR035899">
    <property type="entry name" value="DBL_dom_sf"/>
</dbReference>
<dbReference type="PROSITE" id="PS50003">
    <property type="entry name" value="PH_DOMAIN"/>
    <property type="match status" value="1"/>
</dbReference>
<dbReference type="Gene3D" id="1.10.238.10">
    <property type="entry name" value="EF-hand"/>
    <property type="match status" value="1"/>
</dbReference>
<dbReference type="EMBL" id="MDYQ01000120">
    <property type="protein sequence ID" value="PRP81722.1"/>
    <property type="molecule type" value="Genomic_DNA"/>
</dbReference>
<dbReference type="GO" id="GO:0008757">
    <property type="term" value="F:S-adenosylmethionine-dependent methyltransferase activity"/>
    <property type="evidence" value="ECO:0007669"/>
    <property type="project" value="InterPro"/>
</dbReference>
<dbReference type="InterPro" id="IPR000219">
    <property type="entry name" value="DH_dom"/>
</dbReference>
<evidence type="ECO:0000313" key="10">
    <source>
        <dbReference type="Proteomes" id="UP000241769"/>
    </source>
</evidence>
<evidence type="ECO:0000256" key="1">
    <source>
        <dbReference type="ARBA" id="ARBA00022723"/>
    </source>
</evidence>
<feature type="domain" description="DH" evidence="7">
    <location>
        <begin position="442"/>
        <end position="624"/>
    </location>
</feature>
<evidence type="ECO:0000256" key="3">
    <source>
        <dbReference type="ARBA" id="ARBA00022999"/>
    </source>
</evidence>
<dbReference type="SUPFAM" id="SSF48065">
    <property type="entry name" value="DBL homology domain (DH-domain)"/>
    <property type="match status" value="1"/>
</dbReference>
<reference evidence="9 10" key="1">
    <citation type="journal article" date="2018" name="Genome Biol. Evol.">
        <title>Multiple Roots of Fruiting Body Formation in Amoebozoa.</title>
        <authorList>
            <person name="Hillmann F."/>
            <person name="Forbes G."/>
            <person name="Novohradska S."/>
            <person name="Ferling I."/>
            <person name="Riege K."/>
            <person name="Groth M."/>
            <person name="Westermann M."/>
            <person name="Marz M."/>
            <person name="Spaller T."/>
            <person name="Winckler T."/>
            <person name="Schaap P."/>
            <person name="Glockner G."/>
        </authorList>
    </citation>
    <scope>NUCLEOTIDE SEQUENCE [LARGE SCALE GENOMIC DNA]</scope>
    <source>
        <strain evidence="9 10">Jena</strain>
    </source>
</reference>
<dbReference type="InterPro" id="IPR001849">
    <property type="entry name" value="PH_domain"/>
</dbReference>
<organism evidence="9 10">
    <name type="scientific">Planoprotostelium fungivorum</name>
    <dbReference type="NCBI Taxonomy" id="1890364"/>
    <lineage>
        <taxon>Eukaryota</taxon>
        <taxon>Amoebozoa</taxon>
        <taxon>Evosea</taxon>
        <taxon>Variosea</taxon>
        <taxon>Cavosteliida</taxon>
        <taxon>Cavosteliaceae</taxon>
        <taxon>Planoprotostelium</taxon>
    </lineage>
</organism>
<evidence type="ECO:0000259" key="8">
    <source>
        <dbReference type="PROSITE" id="PS51506"/>
    </source>
</evidence>
<dbReference type="InterPro" id="IPR036860">
    <property type="entry name" value="SH2_dom_sf"/>
</dbReference>
<dbReference type="InterPro" id="IPR011993">
    <property type="entry name" value="PH-like_dom_sf"/>
</dbReference>
<dbReference type="Pfam" id="PF22697">
    <property type="entry name" value="SOS1_NGEF_PH"/>
    <property type="match status" value="1"/>
</dbReference>
<feature type="domain" description="PH" evidence="6">
    <location>
        <begin position="655"/>
        <end position="753"/>
    </location>
</feature>
<keyword evidence="1" id="KW-0479">Metal-binding</keyword>
<keyword evidence="10" id="KW-1185">Reference proteome</keyword>
<dbReference type="InterPro" id="IPR011992">
    <property type="entry name" value="EF-hand-dom_pair"/>
</dbReference>
<dbReference type="SUPFAM" id="SSF47473">
    <property type="entry name" value="EF-hand"/>
    <property type="match status" value="1"/>
</dbReference>
<dbReference type="Pfam" id="PF08241">
    <property type="entry name" value="Methyltransf_11"/>
    <property type="match status" value="1"/>
</dbReference>
<dbReference type="GO" id="GO:0001784">
    <property type="term" value="F:phosphotyrosine residue binding"/>
    <property type="evidence" value="ECO:0007669"/>
    <property type="project" value="InterPro"/>
</dbReference>
<feature type="domain" description="SH2" evidence="5">
    <location>
        <begin position="346"/>
        <end position="424"/>
    </location>
</feature>
<feature type="domain" description="SH2" evidence="5">
    <location>
        <begin position="251"/>
        <end position="329"/>
    </location>
</feature>
<dbReference type="SMART" id="SM00252">
    <property type="entry name" value="SH2"/>
    <property type="match status" value="2"/>
</dbReference>
<evidence type="ECO:0000313" key="9">
    <source>
        <dbReference type="EMBL" id="PRP81722.1"/>
    </source>
</evidence>
<dbReference type="Gene3D" id="3.40.50.150">
    <property type="entry name" value="Vaccinia Virus protein VP39"/>
    <property type="match status" value="1"/>
</dbReference>
<dbReference type="CDD" id="cd00173">
    <property type="entry name" value="SH2"/>
    <property type="match status" value="2"/>
</dbReference>
<dbReference type="InterPro" id="IPR014741">
    <property type="entry name" value="Adaptor_Cbl_EF_hand-like"/>
</dbReference>
<dbReference type="Pfam" id="PF00017">
    <property type="entry name" value="SH2"/>
    <property type="match status" value="2"/>
</dbReference>
<dbReference type="InterPro" id="IPR000980">
    <property type="entry name" value="SH2"/>
</dbReference>
<dbReference type="Pfam" id="PF00621">
    <property type="entry name" value="RhoGEF"/>
    <property type="match status" value="1"/>
</dbReference>
<dbReference type="CDD" id="cd00160">
    <property type="entry name" value="RhoGEF"/>
    <property type="match status" value="1"/>
</dbReference>
<accession>A0A2P6NCR0</accession>
<proteinExistence type="predicted"/>
<sequence length="1092" mass="124266">MPEIERITQLLEQSINNNKLVLAIFLQDNVSNRDVMEFIFTQQKTGSNLKSVQRLYLACKAELQNTISYRIWQRSIEKLDTCLDEYLKTLQDLQSRGQLDRTLGNTLLRRKLEQLNSAVALEAVSIDHKMSYLLKEQELEKLCLQRTTSQNTPPTPRKSEELKTLIDDSDARLMWENSVGNQMVADWSAFIKALSEDIGVITPDQQKVLRRILDNSNTGVVSAYKFGEFLKGFGPLNQCIQNLSHLLIQPWFHGFLSGEETKRFLESQPAGTFLVRFSSSKPGSFALGLAQRGGKVNHVMIRSTPEGFVMLESGQETLFASLDDIVAYYAPVLTSPFSSEILGASWFFGEMDANEADNLLRGQPSGTYVIRFSSQKGYLAGSYVDPEGQVAKCLICTSPQYYLMDDKSKAFRFDTMGELMKHWSSMFQKPYKKTRNEVNNRVRHRIATEIFETEKTYAKILKAVATKFLKPLQTTNASLTTPEELDKIFSNIELLNDLHASIVEELTVVFDNWNEDSMLGKIFVQHESDFHRYQSYINNYDTAIKSFSQASPDLKNFVDSVLYAPDSDHKEISFYLIQPVQRIPRYILLLTDLLKYTPASHDDYEFIEAALNSVKRVTDIINEGKRISDNNLKIGEMNQNISGTLNLKSLLERRKYFFEGDLMDRMKKKERRVYLLNGLLVITQKKKDGKYEYLSHFNLSRQTPIVDVPDMKNDENTFKIISASAPDEPLAWFQSRSIADKENWIQAYQDMMNYEDKLQRSLLRKGETGHRDSIDLGSSMKKTRDALKVQKIIQPAWRSGPRLIVETRRRITLRTDFRIVKRHTNRQQIDTAHITIMSHQSLPSSWNNMAANYEKTAAGATLHVARIMSGQIPDGAKILDNGCGTGLFIESMEGRGVDITATDFSQGMIDIIRGKMEQRHWSNVKCQIEDAQSLSFSDEHFSHVILNMVIQMIPDPVKAVSEAHRVLQPGGVAMIGNWKFSGMARLLGQMYSEAGAGDNKFSKFGWSQEKSEEVAGQGGFQQIKTESLEFDVPLDGYDDAVIQHVAKNFANPASLDADTMSRFTQSVVDTLTHMRDTKIPLPFHAYLLHCTK</sequence>
<dbReference type="OrthoDB" id="3355826at2759"/>
<dbReference type="SMART" id="SM00325">
    <property type="entry name" value="RhoGEF"/>
    <property type="match status" value="1"/>
</dbReference>
<dbReference type="PROSITE" id="PS51506">
    <property type="entry name" value="CBL_PTB"/>
    <property type="match status" value="1"/>
</dbReference>
<dbReference type="PANTHER" id="PTHR12673:SF263">
    <property type="entry name" value="PLECKSTRIN DOMAIN-CONTAINING PROTEIN"/>
    <property type="match status" value="1"/>
</dbReference>
<dbReference type="InParanoid" id="A0A2P6NCR0"/>
<dbReference type="Pfam" id="PF02761">
    <property type="entry name" value="Cbl_N2"/>
    <property type="match status" value="1"/>
</dbReference>
<dbReference type="InterPro" id="IPR013216">
    <property type="entry name" value="Methyltransf_11"/>
</dbReference>
<dbReference type="PROSITE" id="PS50010">
    <property type="entry name" value="DH_2"/>
    <property type="match status" value="1"/>
</dbReference>
<dbReference type="SUPFAM" id="SSF55550">
    <property type="entry name" value="SH2 domain"/>
    <property type="match status" value="2"/>
</dbReference>
<dbReference type="Gene3D" id="3.30.505.10">
    <property type="entry name" value="SH2 domain"/>
    <property type="match status" value="2"/>
</dbReference>
<keyword evidence="2" id="KW-0106">Calcium</keyword>
<protein>
    <submittedName>
        <fullName evidence="9">Uncharacterized protein</fullName>
    </submittedName>
</protein>
<name>A0A2P6NCR0_9EUKA</name>
<dbReference type="PROSITE" id="PS50001">
    <property type="entry name" value="SH2"/>
    <property type="match status" value="2"/>
</dbReference>
<dbReference type="CDD" id="cd02440">
    <property type="entry name" value="AdoMet_MTases"/>
    <property type="match status" value="1"/>
</dbReference>
<dbReference type="InterPro" id="IPR055251">
    <property type="entry name" value="SOS1_NGEF_PH"/>
</dbReference>
<dbReference type="Gene3D" id="1.20.900.10">
    <property type="entry name" value="Dbl homology (DH) domain"/>
    <property type="match status" value="1"/>
</dbReference>
<dbReference type="PANTHER" id="PTHR12673">
    <property type="entry name" value="FACIOGENITAL DYSPLASIA PROTEIN"/>
    <property type="match status" value="1"/>
</dbReference>
<evidence type="ECO:0000259" key="6">
    <source>
        <dbReference type="PROSITE" id="PS50003"/>
    </source>
</evidence>
<dbReference type="Gene3D" id="2.30.29.30">
    <property type="entry name" value="Pleckstrin-homology domain (PH domain)/Phosphotyrosine-binding domain (PTB)"/>
    <property type="match status" value="1"/>
</dbReference>
<feature type="domain" description="Cbl-PTB" evidence="8">
    <location>
        <begin position="1"/>
        <end position="333"/>
    </location>
</feature>
<dbReference type="GO" id="GO:0005737">
    <property type="term" value="C:cytoplasm"/>
    <property type="evidence" value="ECO:0007669"/>
    <property type="project" value="TreeGrafter"/>
</dbReference>
<dbReference type="AlphaFoldDB" id="A0A2P6NCR0"/>
<evidence type="ECO:0000259" key="7">
    <source>
        <dbReference type="PROSITE" id="PS50010"/>
    </source>
</evidence>
<dbReference type="SUPFAM" id="SSF50729">
    <property type="entry name" value="PH domain-like"/>
    <property type="match status" value="1"/>
</dbReference>